<dbReference type="OrthoDB" id="9802097at2"/>
<keyword evidence="5 9" id="KW-0093">Biotin biosynthesis</keyword>
<evidence type="ECO:0000256" key="5">
    <source>
        <dbReference type="ARBA" id="ARBA00022756"/>
    </source>
</evidence>
<dbReference type="RefSeq" id="WP_055333915.1">
    <property type="nucleotide sequence ID" value="NZ_CDNF01000003.1"/>
</dbReference>
<keyword evidence="2 9" id="KW-0436">Ligase</keyword>
<evidence type="ECO:0000256" key="9">
    <source>
        <dbReference type="HAMAP-Rule" id="MF_00336"/>
    </source>
</evidence>
<evidence type="ECO:0000256" key="3">
    <source>
        <dbReference type="ARBA" id="ARBA00022723"/>
    </source>
</evidence>
<dbReference type="GO" id="GO:0000287">
    <property type="term" value="F:magnesium ion binding"/>
    <property type="evidence" value="ECO:0007669"/>
    <property type="project" value="UniProtKB-UniRule"/>
</dbReference>
<dbReference type="PANTHER" id="PTHR43210:SF2">
    <property type="entry name" value="ATP-DEPENDENT DETHIOBIOTIN SYNTHETASE BIOD 2"/>
    <property type="match status" value="1"/>
</dbReference>
<feature type="binding site" evidence="9">
    <location>
        <begin position="117"/>
        <end position="120"/>
    </location>
    <ligand>
        <name>ATP</name>
        <dbReference type="ChEBI" id="CHEBI:30616"/>
    </ligand>
</feature>
<dbReference type="GO" id="GO:0005524">
    <property type="term" value="F:ATP binding"/>
    <property type="evidence" value="ECO:0007669"/>
    <property type="project" value="UniProtKB-UniRule"/>
</dbReference>
<comment type="similarity">
    <text evidence="9">Belongs to the dethiobiotin synthetase family.</text>
</comment>
<dbReference type="EMBL" id="CEKZ01000003">
    <property type="protein sequence ID" value="CEQ03169.1"/>
    <property type="molecule type" value="Genomic_DNA"/>
</dbReference>
<feature type="binding site" evidence="9">
    <location>
        <position position="43"/>
    </location>
    <ligand>
        <name>substrate</name>
    </ligand>
</feature>
<feature type="active site" evidence="9">
    <location>
        <position position="39"/>
    </location>
</feature>
<dbReference type="UniPathway" id="UPA00078">
    <property type="reaction ID" value="UER00161"/>
</dbReference>
<protein>
    <recommendedName>
        <fullName evidence="9">ATP-dependent dethiobiotin synthetase BioD</fullName>
        <ecNumber evidence="9">6.3.3.3</ecNumber>
    </recommendedName>
    <alternativeName>
        <fullName evidence="9">DTB synthetase</fullName>
        <shortName evidence="9">DTBS</shortName>
    </alternativeName>
    <alternativeName>
        <fullName evidence="9">Dethiobiotin synthase</fullName>
    </alternativeName>
</protein>
<feature type="binding site" evidence="9">
    <location>
        <begin position="14"/>
        <end position="19"/>
    </location>
    <ligand>
        <name>ATP</name>
        <dbReference type="ChEBI" id="CHEBI:30616"/>
    </ligand>
</feature>
<evidence type="ECO:0000256" key="2">
    <source>
        <dbReference type="ARBA" id="ARBA00022598"/>
    </source>
</evidence>
<dbReference type="InterPro" id="IPR004472">
    <property type="entry name" value="DTB_synth_BioD"/>
</dbReference>
<dbReference type="GO" id="GO:0004141">
    <property type="term" value="F:dethiobiotin synthase activity"/>
    <property type="evidence" value="ECO:0007669"/>
    <property type="project" value="UniProtKB-UniRule"/>
</dbReference>
<evidence type="ECO:0000256" key="4">
    <source>
        <dbReference type="ARBA" id="ARBA00022741"/>
    </source>
</evidence>
<dbReference type="CDD" id="cd03109">
    <property type="entry name" value="DTBS"/>
    <property type="match status" value="1"/>
</dbReference>
<comment type="catalytic activity">
    <reaction evidence="8">
        <text>(7R,8S)-8-amino-7-(carboxyamino)nonanoate + ATP = (4R,5S)-dethiobiotin + ADP + phosphate + H(+)</text>
        <dbReference type="Rhea" id="RHEA:63684"/>
        <dbReference type="ChEBI" id="CHEBI:15378"/>
        <dbReference type="ChEBI" id="CHEBI:30616"/>
        <dbReference type="ChEBI" id="CHEBI:43474"/>
        <dbReference type="ChEBI" id="CHEBI:149470"/>
        <dbReference type="ChEBI" id="CHEBI:149473"/>
        <dbReference type="ChEBI" id="CHEBI:456216"/>
    </reaction>
</comment>
<dbReference type="InterPro" id="IPR027417">
    <property type="entry name" value="P-loop_NTPase"/>
</dbReference>
<feature type="binding site" evidence="9">
    <location>
        <position position="56"/>
    </location>
    <ligand>
        <name>ATP</name>
        <dbReference type="ChEBI" id="CHEBI:30616"/>
    </ligand>
</feature>
<feature type="binding site" evidence="9">
    <location>
        <position position="117"/>
    </location>
    <ligand>
        <name>Mg(2+)</name>
        <dbReference type="ChEBI" id="CHEBI:18420"/>
    </ligand>
</feature>
<dbReference type="SUPFAM" id="SSF52540">
    <property type="entry name" value="P-loop containing nucleoside triphosphate hydrolases"/>
    <property type="match status" value="1"/>
</dbReference>
<name>A0A0C7R4S8_PARSO</name>
<comment type="caution">
    <text evidence="9">Lacks conserved residue(s) required for the propagation of feature annotation.</text>
</comment>
<evidence type="ECO:0000256" key="7">
    <source>
        <dbReference type="ARBA" id="ARBA00022842"/>
    </source>
</evidence>
<comment type="subunit">
    <text evidence="9">Homodimer.</text>
</comment>
<comment type="subcellular location">
    <subcellularLocation>
        <location evidence="9">Cytoplasm</location>
    </subcellularLocation>
</comment>
<keyword evidence="1 9" id="KW-0963">Cytoplasm</keyword>
<evidence type="ECO:0000256" key="6">
    <source>
        <dbReference type="ARBA" id="ARBA00022840"/>
    </source>
</evidence>
<feature type="binding site" evidence="9">
    <location>
        <begin position="181"/>
        <end position="182"/>
    </location>
    <ligand>
        <name>ATP</name>
        <dbReference type="ChEBI" id="CHEBI:30616"/>
    </ligand>
</feature>
<proteinExistence type="inferred from homology"/>
<feature type="binding site" evidence="9">
    <location>
        <begin position="210"/>
        <end position="212"/>
    </location>
    <ligand>
        <name>ATP</name>
        <dbReference type="ChEBI" id="CHEBI:30616"/>
    </ligand>
</feature>
<gene>
    <name evidence="9 10" type="primary">bioD</name>
    <name evidence="10" type="ORF">R28058_09021</name>
</gene>
<dbReference type="Pfam" id="PF13500">
    <property type="entry name" value="AAA_26"/>
    <property type="match status" value="1"/>
</dbReference>
<evidence type="ECO:0000313" key="10">
    <source>
        <dbReference type="EMBL" id="CEQ03169.1"/>
    </source>
</evidence>
<evidence type="ECO:0000313" key="11">
    <source>
        <dbReference type="Proteomes" id="UP000049127"/>
    </source>
</evidence>
<sequence>MKSRGIFIIGTDTDVGKTYISAILMKKLIDKNINATYYKAVLSGAIEENDKLIPGDAKYVCEISGLDEKYENIVSYSLKNPVSPHLAADIESIDIKFEKIKNDFKNLYKKYDFILAEGSGGIICPIKIKNDEILMLEDIVKMTGFEIILVARSSVGTINHTFLTVKYLKSQGFKIKGIILNEFDRENIAHLDNAKTIELLTGVKIIAYVPKTYKESPEIDIDINYVLS</sequence>
<keyword evidence="7 9" id="KW-0460">Magnesium</keyword>
<dbReference type="GO" id="GO:0005829">
    <property type="term" value="C:cytosol"/>
    <property type="evidence" value="ECO:0007669"/>
    <property type="project" value="TreeGrafter"/>
</dbReference>
<keyword evidence="4 9" id="KW-0547">Nucleotide-binding</keyword>
<dbReference type="GO" id="GO:0009102">
    <property type="term" value="P:biotin biosynthetic process"/>
    <property type="evidence" value="ECO:0007669"/>
    <property type="project" value="UniProtKB-UniRule"/>
</dbReference>
<dbReference type="PANTHER" id="PTHR43210">
    <property type="entry name" value="DETHIOBIOTIN SYNTHETASE"/>
    <property type="match status" value="1"/>
</dbReference>
<dbReference type="HAMAP" id="MF_00336">
    <property type="entry name" value="BioD"/>
    <property type="match status" value="1"/>
</dbReference>
<dbReference type="NCBIfam" id="TIGR00347">
    <property type="entry name" value="bioD"/>
    <property type="match status" value="1"/>
</dbReference>
<evidence type="ECO:0000256" key="8">
    <source>
        <dbReference type="ARBA" id="ARBA00047386"/>
    </source>
</evidence>
<dbReference type="EC" id="6.3.3.3" evidence="9"/>
<comment type="function">
    <text evidence="9">Catalyzes a mechanistically unusual reaction, the ATP-dependent insertion of CO2 between the N7 and N8 nitrogen atoms of 7,8-diaminopelargonic acid (DAPA, also called 7,8-diammoniononanoate) to form a ureido ring.</text>
</comment>
<comment type="cofactor">
    <cofactor evidence="9">
        <name>Mg(2+)</name>
        <dbReference type="ChEBI" id="CHEBI:18420"/>
    </cofactor>
</comment>
<feature type="binding site" evidence="9">
    <location>
        <position position="18"/>
    </location>
    <ligand>
        <name>Mg(2+)</name>
        <dbReference type="ChEBI" id="CHEBI:18420"/>
    </ligand>
</feature>
<dbReference type="PIRSF" id="PIRSF006755">
    <property type="entry name" value="DTB_synth"/>
    <property type="match status" value="1"/>
</dbReference>
<organism evidence="10 11">
    <name type="scientific">Paraclostridium sordellii</name>
    <name type="common">Clostridium sordellii</name>
    <dbReference type="NCBI Taxonomy" id="1505"/>
    <lineage>
        <taxon>Bacteria</taxon>
        <taxon>Bacillati</taxon>
        <taxon>Bacillota</taxon>
        <taxon>Clostridia</taxon>
        <taxon>Peptostreptococcales</taxon>
        <taxon>Peptostreptococcaceae</taxon>
        <taxon>Paraclostridium</taxon>
    </lineage>
</organism>
<dbReference type="AlphaFoldDB" id="A0A0C7R4S8"/>
<evidence type="ECO:0000256" key="1">
    <source>
        <dbReference type="ARBA" id="ARBA00022490"/>
    </source>
</evidence>
<keyword evidence="6 9" id="KW-0067">ATP-binding</keyword>
<dbReference type="Gene3D" id="3.40.50.300">
    <property type="entry name" value="P-loop containing nucleotide triphosphate hydrolases"/>
    <property type="match status" value="1"/>
</dbReference>
<dbReference type="Proteomes" id="UP000049127">
    <property type="component" value="Unassembled WGS sequence"/>
</dbReference>
<accession>A0A0C7R4S8</accession>
<keyword evidence="3 9" id="KW-0479">Metal-binding</keyword>
<comment type="pathway">
    <text evidence="9">Cofactor biosynthesis; biotin biosynthesis; biotin from 7,8-diaminononanoate: step 1/2.</text>
</comment>
<reference evidence="11" key="1">
    <citation type="submission" date="2015-01" db="EMBL/GenBank/DDBJ databases">
        <authorList>
            <person name="Aslett M.A."/>
            <person name="De Silva N."/>
        </authorList>
    </citation>
    <scope>NUCLEOTIDE SEQUENCE [LARGE SCALE GENOMIC DNA]</scope>
    <source>
        <strain evidence="11">R28058</strain>
    </source>
</reference>
<comment type="catalytic activity">
    <reaction evidence="9">
        <text>(7R,8S)-7,8-diammoniononanoate + CO2 + ATP = (4R,5S)-dethiobiotin + ADP + phosphate + 3 H(+)</text>
        <dbReference type="Rhea" id="RHEA:15805"/>
        <dbReference type="ChEBI" id="CHEBI:15378"/>
        <dbReference type="ChEBI" id="CHEBI:16526"/>
        <dbReference type="ChEBI" id="CHEBI:30616"/>
        <dbReference type="ChEBI" id="CHEBI:43474"/>
        <dbReference type="ChEBI" id="CHEBI:149469"/>
        <dbReference type="ChEBI" id="CHEBI:149473"/>
        <dbReference type="ChEBI" id="CHEBI:456216"/>
        <dbReference type="EC" id="6.3.3.3"/>
    </reaction>
</comment>
<feature type="binding site" evidence="9">
    <location>
        <position position="56"/>
    </location>
    <ligand>
        <name>Mg(2+)</name>
        <dbReference type="ChEBI" id="CHEBI:18420"/>
    </ligand>
</feature>